<dbReference type="PROSITE" id="PS00636">
    <property type="entry name" value="DNAJ_1"/>
    <property type="match status" value="1"/>
</dbReference>
<dbReference type="GO" id="GO:0005737">
    <property type="term" value="C:cytoplasm"/>
    <property type="evidence" value="ECO:0007669"/>
    <property type="project" value="TreeGrafter"/>
</dbReference>
<dbReference type="GO" id="GO:0051082">
    <property type="term" value="F:unfolded protein binding"/>
    <property type="evidence" value="ECO:0007669"/>
    <property type="project" value="InterPro"/>
</dbReference>
<dbReference type="AlphaFoldDB" id="A0A4D7JG48"/>
<organism evidence="7 8">
    <name type="scientific">Mangrovivirga cuniculi</name>
    <dbReference type="NCBI Taxonomy" id="2715131"/>
    <lineage>
        <taxon>Bacteria</taxon>
        <taxon>Pseudomonadati</taxon>
        <taxon>Bacteroidota</taxon>
        <taxon>Cytophagia</taxon>
        <taxon>Cytophagales</taxon>
        <taxon>Mangrovivirgaceae</taxon>
        <taxon>Mangrovivirga</taxon>
    </lineage>
</organism>
<evidence type="ECO:0000256" key="5">
    <source>
        <dbReference type="ARBA" id="ARBA00023186"/>
    </source>
</evidence>
<dbReference type="GO" id="GO:0008270">
    <property type="term" value="F:zinc ion binding"/>
    <property type="evidence" value="ECO:0007669"/>
    <property type="project" value="UniProtKB-KW"/>
</dbReference>
<dbReference type="Gene3D" id="1.10.287.110">
    <property type="entry name" value="DnaJ domain"/>
    <property type="match status" value="1"/>
</dbReference>
<dbReference type="SUPFAM" id="SSF49493">
    <property type="entry name" value="HSP40/DnaJ peptide-binding domain"/>
    <property type="match status" value="2"/>
</dbReference>
<dbReference type="InterPro" id="IPR002939">
    <property type="entry name" value="DnaJ_C"/>
</dbReference>
<proteinExistence type="predicted"/>
<evidence type="ECO:0000256" key="4">
    <source>
        <dbReference type="ARBA" id="ARBA00022833"/>
    </source>
</evidence>
<keyword evidence="2" id="KW-0677">Repeat</keyword>
<gene>
    <name evidence="7" type="ORF">DCC35_10530</name>
</gene>
<dbReference type="PRINTS" id="PR00625">
    <property type="entry name" value="JDOMAIN"/>
</dbReference>
<keyword evidence="5" id="KW-0143">Chaperone</keyword>
<dbReference type="KEGG" id="fpf:DCC35_10530"/>
<evidence type="ECO:0000256" key="3">
    <source>
        <dbReference type="ARBA" id="ARBA00022771"/>
    </source>
</evidence>
<dbReference type="SMART" id="SM00271">
    <property type="entry name" value="DnaJ"/>
    <property type="match status" value="1"/>
</dbReference>
<dbReference type="Pfam" id="PF00226">
    <property type="entry name" value="DnaJ"/>
    <property type="match status" value="1"/>
</dbReference>
<dbReference type="Proteomes" id="UP000298616">
    <property type="component" value="Chromosome"/>
</dbReference>
<dbReference type="PANTHER" id="PTHR43096">
    <property type="entry name" value="DNAJ HOMOLOG 1, MITOCHONDRIAL-RELATED"/>
    <property type="match status" value="1"/>
</dbReference>
<dbReference type="RefSeq" id="WP_137090734.1">
    <property type="nucleotide sequence ID" value="NZ_CP028923.1"/>
</dbReference>
<dbReference type="InterPro" id="IPR001623">
    <property type="entry name" value="DnaJ_domain"/>
</dbReference>
<name>A0A4D7JG48_9BACT</name>
<dbReference type="CDD" id="cd10747">
    <property type="entry name" value="DnaJ_C"/>
    <property type="match status" value="1"/>
</dbReference>
<evidence type="ECO:0000256" key="2">
    <source>
        <dbReference type="ARBA" id="ARBA00022737"/>
    </source>
</evidence>
<protein>
    <submittedName>
        <fullName evidence="7">Molecular chaperone DnaJ</fullName>
    </submittedName>
</protein>
<accession>A0A4D7JG48</accession>
<keyword evidence="3" id="KW-0863">Zinc-finger</keyword>
<sequence length="316" mass="35034">MDYKDYYDILGVNKKASQDEIKKAYRKLAVKYHPDKNPDDKAAEDKFKDISEAYEVLGDPEKRNQYDKLGKNWKQYQNAGFDPNAAGGPFGGRGGGFEYQFQGDPSEFFGGSGFSDFFESFFGGGGRRSSGRSRGGFGGFGEQNVPGSDLTGDLNISLHEAFQGTERIITVGSEKIKVKIKPGAYEGLKLRIKGKGQPGPTGTRGNLILNVKVREDSRYNRKGDDLYLDHDVDIFTMMLGGGTEVDTLSGKVKIKLPEGTQNGKTFRLKGKGMPVYGQQGNGDLYIKIQAKLPEKLNSEQKEILKNFKESLRKQYV</sequence>
<dbReference type="EMBL" id="CP028923">
    <property type="protein sequence ID" value="QCK15149.1"/>
    <property type="molecule type" value="Genomic_DNA"/>
</dbReference>
<dbReference type="FunFam" id="2.60.260.20:FF:000005">
    <property type="entry name" value="Chaperone protein dnaJ 1, mitochondrial"/>
    <property type="match status" value="1"/>
</dbReference>
<dbReference type="PANTHER" id="PTHR43096:SF48">
    <property type="entry name" value="CHAPERONE PROTEIN DNAJ"/>
    <property type="match status" value="1"/>
</dbReference>
<dbReference type="CDD" id="cd06257">
    <property type="entry name" value="DnaJ"/>
    <property type="match status" value="1"/>
</dbReference>
<reference evidence="7 8" key="1">
    <citation type="submission" date="2018-04" db="EMBL/GenBank/DDBJ databases">
        <title>Complete genome uncultured novel isolate.</title>
        <authorList>
            <person name="Merlino G."/>
        </authorList>
    </citation>
    <scope>NUCLEOTIDE SEQUENCE [LARGE SCALE GENOMIC DNA]</scope>
    <source>
        <strain evidence="8">R1DC9</strain>
    </source>
</reference>
<dbReference type="SUPFAM" id="SSF46565">
    <property type="entry name" value="Chaperone J-domain"/>
    <property type="match status" value="1"/>
</dbReference>
<evidence type="ECO:0000313" key="7">
    <source>
        <dbReference type="EMBL" id="QCK15149.1"/>
    </source>
</evidence>
<keyword evidence="8" id="KW-1185">Reference proteome</keyword>
<evidence type="ECO:0000259" key="6">
    <source>
        <dbReference type="PROSITE" id="PS50076"/>
    </source>
</evidence>
<evidence type="ECO:0000313" key="8">
    <source>
        <dbReference type="Proteomes" id="UP000298616"/>
    </source>
</evidence>
<feature type="domain" description="J" evidence="6">
    <location>
        <begin position="5"/>
        <end position="70"/>
    </location>
</feature>
<dbReference type="InterPro" id="IPR008971">
    <property type="entry name" value="HSP40/DnaJ_pept-bd"/>
</dbReference>
<dbReference type="Gene3D" id="2.60.260.20">
    <property type="entry name" value="Urease metallochaperone UreE, N-terminal domain"/>
    <property type="match status" value="2"/>
</dbReference>
<dbReference type="GO" id="GO:0042026">
    <property type="term" value="P:protein refolding"/>
    <property type="evidence" value="ECO:0007669"/>
    <property type="project" value="TreeGrafter"/>
</dbReference>
<keyword evidence="1" id="KW-0479">Metal-binding</keyword>
<dbReference type="InterPro" id="IPR018253">
    <property type="entry name" value="DnaJ_domain_CS"/>
</dbReference>
<evidence type="ECO:0000256" key="1">
    <source>
        <dbReference type="ARBA" id="ARBA00022723"/>
    </source>
</evidence>
<dbReference type="OrthoDB" id="9779889at2"/>
<dbReference type="Pfam" id="PF01556">
    <property type="entry name" value="DnaJ_C"/>
    <property type="match status" value="1"/>
</dbReference>
<dbReference type="InterPro" id="IPR036869">
    <property type="entry name" value="J_dom_sf"/>
</dbReference>
<keyword evidence="4" id="KW-0862">Zinc</keyword>
<dbReference type="PROSITE" id="PS50076">
    <property type="entry name" value="DNAJ_2"/>
    <property type="match status" value="1"/>
</dbReference>